<dbReference type="InterPro" id="IPR029034">
    <property type="entry name" value="Cystine-knot_cytokine"/>
</dbReference>
<dbReference type="EMBL" id="CAJNOC010001331">
    <property type="protein sequence ID" value="CAF0855569.1"/>
    <property type="molecule type" value="Genomic_DNA"/>
</dbReference>
<dbReference type="OrthoDB" id="10506690at2759"/>
<gene>
    <name evidence="5" type="ORF">OXX778_LOCUS9177</name>
</gene>
<evidence type="ECO:0000256" key="3">
    <source>
        <dbReference type="ARBA" id="ARBA00022525"/>
    </source>
</evidence>
<comment type="caution">
    <text evidence="5">The sequence shown here is derived from an EMBL/GenBank/DDBJ whole genome shotgun (WGS) entry which is preliminary data.</text>
</comment>
<organism evidence="5 6">
    <name type="scientific">Brachionus calyciflorus</name>
    <dbReference type="NCBI Taxonomy" id="104777"/>
    <lineage>
        <taxon>Eukaryota</taxon>
        <taxon>Metazoa</taxon>
        <taxon>Spiralia</taxon>
        <taxon>Gnathifera</taxon>
        <taxon>Rotifera</taxon>
        <taxon>Eurotatoria</taxon>
        <taxon>Monogononta</taxon>
        <taxon>Pseudotrocha</taxon>
        <taxon>Ploima</taxon>
        <taxon>Brachionidae</taxon>
        <taxon>Brachionus</taxon>
    </lineage>
</organism>
<evidence type="ECO:0000313" key="6">
    <source>
        <dbReference type="Proteomes" id="UP000663879"/>
    </source>
</evidence>
<dbReference type="Gene3D" id="2.10.90.10">
    <property type="entry name" value="Cystine-knot cytokines"/>
    <property type="match status" value="1"/>
</dbReference>
<keyword evidence="4" id="KW-0732">Signal</keyword>
<sequence length="288" mass="33823">MEKLYLDSNLSECPILVNQLDAVLDKLNLLDSELNRIHKCRRVLSDSPNVQEIVEDVLTSENLVKDQVIQDEIEDEPEFITKSVGFETYQKVLGYLEQFSTIKTEDLRLKRGYSSSINNQQELIYNYKRTFRACNDPDTKELDEMYSKYVIEFLKLEEIQLKKSLGDVHNDTADFDFEKSAYFENTQCNEHIRNRTLINQQSLCPWRNKIIHRDDRYPRYKSIAKCTCENCATKSQSFFNCMPVFRTAPVLIRKKCLSNGTNEWIPGLEKISFACVCAFRHKYIPHRI</sequence>
<dbReference type="Pfam" id="PF06083">
    <property type="entry name" value="IL17"/>
    <property type="match status" value="1"/>
</dbReference>
<dbReference type="SUPFAM" id="SSF57501">
    <property type="entry name" value="Cystine-knot cytokines"/>
    <property type="match status" value="1"/>
</dbReference>
<evidence type="ECO:0000256" key="4">
    <source>
        <dbReference type="ARBA" id="ARBA00022729"/>
    </source>
</evidence>
<evidence type="ECO:0000256" key="1">
    <source>
        <dbReference type="ARBA" id="ARBA00004613"/>
    </source>
</evidence>
<dbReference type="InterPro" id="IPR010345">
    <property type="entry name" value="IL-17_fam"/>
</dbReference>
<keyword evidence="3" id="KW-0964">Secreted</keyword>
<name>A0A813W4P1_9BILA</name>
<dbReference type="Proteomes" id="UP000663879">
    <property type="component" value="Unassembled WGS sequence"/>
</dbReference>
<dbReference type="AlphaFoldDB" id="A0A813W4P1"/>
<evidence type="ECO:0000313" key="5">
    <source>
        <dbReference type="EMBL" id="CAF0855569.1"/>
    </source>
</evidence>
<dbReference type="GO" id="GO:0005125">
    <property type="term" value="F:cytokine activity"/>
    <property type="evidence" value="ECO:0007669"/>
    <property type="project" value="InterPro"/>
</dbReference>
<reference evidence="5" key="1">
    <citation type="submission" date="2021-02" db="EMBL/GenBank/DDBJ databases">
        <authorList>
            <person name="Nowell W R."/>
        </authorList>
    </citation>
    <scope>NUCLEOTIDE SEQUENCE</scope>
    <source>
        <strain evidence="5">Ploen Becks lab</strain>
    </source>
</reference>
<dbReference type="GO" id="GO:0005576">
    <property type="term" value="C:extracellular region"/>
    <property type="evidence" value="ECO:0007669"/>
    <property type="project" value="UniProtKB-SubCell"/>
</dbReference>
<comment type="similarity">
    <text evidence="2">Belongs to the IL-17 family.</text>
</comment>
<accession>A0A813W4P1</accession>
<comment type="subcellular location">
    <subcellularLocation>
        <location evidence="1">Secreted</location>
    </subcellularLocation>
</comment>
<proteinExistence type="inferred from homology"/>
<keyword evidence="6" id="KW-1185">Reference proteome</keyword>
<evidence type="ECO:0000256" key="2">
    <source>
        <dbReference type="ARBA" id="ARBA00007236"/>
    </source>
</evidence>
<protein>
    <submittedName>
        <fullName evidence="5">Uncharacterized protein</fullName>
    </submittedName>
</protein>